<reference evidence="3 4" key="1">
    <citation type="submission" date="2018-06" db="EMBL/GenBank/DDBJ databases">
        <title>Thermoflavimicrobium daqus sp. nov., a thermophilic microbe isolated from Moutai-flavour Daqu.</title>
        <authorList>
            <person name="Wang X."/>
            <person name="Zhou H."/>
        </authorList>
    </citation>
    <scope>NUCLEOTIDE SEQUENCE [LARGE SCALE GENOMIC DNA]</scope>
    <source>
        <strain evidence="3 4">FBKL4.011</strain>
    </source>
</reference>
<comment type="caution">
    <text evidence="3">The sequence shown here is derived from an EMBL/GenBank/DDBJ whole genome shotgun (WGS) entry which is preliminary data.</text>
</comment>
<dbReference type="InterPro" id="IPR014529">
    <property type="entry name" value="UCP026631"/>
</dbReference>
<keyword evidence="1" id="KW-0472">Membrane</keyword>
<evidence type="ECO:0000259" key="2">
    <source>
        <dbReference type="Pfam" id="PF03703"/>
    </source>
</evidence>
<sequence length="482" mass="56816">MNKPQKLHPIFILFDVPKHFVSLLPVFIFLWVQIEDWLITLGICFIVFLCLLVYSVFEWIRSIYFIDHGEFCLQKGGIFHKKVFIPLEQIQAVEIEQKLWHRLFDVVEVHIETASGNDSEAVLKAVKKTDALSLQKFLLREENKVDLGSSLEKNQNDTSIFYRVTWKTLIQAGMTSGKIVYTLSLPVLFGLKLLEYIDEASQFIDVDAFIEKQHFEMSMLMHLFWIIPSFLIVAWLISIVWTVIEFAYFKVRRDEKRLYVEYGFFHLRKLTIPIKRIQMVNVEENWLRQPLGWALVKLEIAGYGENNDEESKEKKKIVLFPLVSKREIPSLLQHILPEYVAYTDIALRPTPIKSKVYRLIPQLIGLIIVQCIFFYLSPTWSWIGIPVILILMVYQWLRYQDEGWGLAKDGIVLRNRVLVRNTFYVPQRSMQSRTCLQSRRMKRAQLARFRTFISSGRKIRSGYIAEMDVEQILDWIKMKSMS</sequence>
<feature type="transmembrane region" description="Helical" evidence="1">
    <location>
        <begin position="223"/>
        <end position="249"/>
    </location>
</feature>
<dbReference type="InterPro" id="IPR005182">
    <property type="entry name" value="YdbS-like_PH"/>
</dbReference>
<feature type="domain" description="YdbS-like PH" evidence="2">
    <location>
        <begin position="249"/>
        <end position="334"/>
    </location>
</feature>
<evidence type="ECO:0000313" key="4">
    <source>
        <dbReference type="Proteomes" id="UP000251213"/>
    </source>
</evidence>
<name>A0A364K9Q1_9BACL</name>
<feature type="transmembrane region" description="Helical" evidence="1">
    <location>
        <begin position="37"/>
        <end position="57"/>
    </location>
</feature>
<dbReference type="AlphaFoldDB" id="A0A364K9Q1"/>
<accession>A0A364K9Q1</accession>
<feature type="domain" description="YdbS-like PH" evidence="2">
    <location>
        <begin position="61"/>
        <end position="137"/>
    </location>
</feature>
<dbReference type="RefSeq" id="WP_113657534.1">
    <property type="nucleotide sequence ID" value="NZ_KZ845663.1"/>
</dbReference>
<protein>
    <recommendedName>
        <fullName evidence="2">YdbS-like PH domain-containing protein</fullName>
    </recommendedName>
</protein>
<dbReference type="Proteomes" id="UP000251213">
    <property type="component" value="Unassembled WGS sequence"/>
</dbReference>
<proteinExistence type="predicted"/>
<dbReference type="OrthoDB" id="2195155at2"/>
<keyword evidence="4" id="KW-1185">Reference proteome</keyword>
<dbReference type="PANTHER" id="PTHR34473">
    <property type="entry name" value="UPF0699 TRANSMEMBRANE PROTEIN YDBS"/>
    <property type="match status" value="1"/>
</dbReference>
<organism evidence="3 4">
    <name type="scientific">Thermoflavimicrobium daqui</name>
    <dbReference type="NCBI Taxonomy" id="2137476"/>
    <lineage>
        <taxon>Bacteria</taxon>
        <taxon>Bacillati</taxon>
        <taxon>Bacillota</taxon>
        <taxon>Bacilli</taxon>
        <taxon>Bacillales</taxon>
        <taxon>Thermoactinomycetaceae</taxon>
        <taxon>Thermoflavimicrobium</taxon>
    </lineage>
</organism>
<feature type="transmembrane region" description="Helical" evidence="1">
    <location>
        <begin position="12"/>
        <end position="31"/>
    </location>
</feature>
<reference evidence="3 4" key="2">
    <citation type="submission" date="2018-06" db="EMBL/GenBank/DDBJ databases">
        <authorList>
            <person name="Zhirakovskaya E."/>
        </authorList>
    </citation>
    <scope>NUCLEOTIDE SEQUENCE [LARGE SCALE GENOMIC DNA]</scope>
    <source>
        <strain evidence="3 4">FBKL4.011</strain>
    </source>
</reference>
<keyword evidence="1" id="KW-1133">Transmembrane helix</keyword>
<gene>
    <name evidence="3" type="ORF">DL897_02470</name>
</gene>
<dbReference type="PANTHER" id="PTHR34473:SF2">
    <property type="entry name" value="UPF0699 TRANSMEMBRANE PROTEIN YDBT"/>
    <property type="match status" value="1"/>
</dbReference>
<dbReference type="EMBL" id="QJKK01000001">
    <property type="protein sequence ID" value="RAL26930.1"/>
    <property type="molecule type" value="Genomic_DNA"/>
</dbReference>
<evidence type="ECO:0000313" key="3">
    <source>
        <dbReference type="EMBL" id="RAL26930.1"/>
    </source>
</evidence>
<keyword evidence="1" id="KW-0812">Transmembrane</keyword>
<dbReference type="PIRSF" id="PIRSF026631">
    <property type="entry name" value="UCP026631"/>
    <property type="match status" value="1"/>
</dbReference>
<feature type="transmembrane region" description="Helical" evidence="1">
    <location>
        <begin position="356"/>
        <end position="376"/>
    </location>
</feature>
<evidence type="ECO:0000256" key="1">
    <source>
        <dbReference type="SAM" id="Phobius"/>
    </source>
</evidence>
<dbReference type="Pfam" id="PF03703">
    <property type="entry name" value="bPH_2"/>
    <property type="match status" value="2"/>
</dbReference>